<comment type="catalytic activity">
    <reaction evidence="6">
        <text>2 superoxide + 2 H(+) = H2O2 + O2</text>
        <dbReference type="Rhea" id="RHEA:20696"/>
        <dbReference type="ChEBI" id="CHEBI:15378"/>
        <dbReference type="ChEBI" id="CHEBI:15379"/>
        <dbReference type="ChEBI" id="CHEBI:16240"/>
        <dbReference type="ChEBI" id="CHEBI:18421"/>
        <dbReference type="EC" id="1.15.1.1"/>
    </reaction>
</comment>
<protein>
    <recommendedName>
        <fullName evidence="2 6">Superoxide dismutase</fullName>
        <ecNumber evidence="2 6">1.15.1.1</ecNumber>
    </recommendedName>
</protein>
<dbReference type="InterPro" id="IPR019833">
    <property type="entry name" value="Mn/Fe_SOD_BS"/>
</dbReference>
<dbReference type="PIRSF" id="PIRSF000349">
    <property type="entry name" value="SODismutase"/>
    <property type="match status" value="1"/>
</dbReference>
<evidence type="ECO:0000256" key="2">
    <source>
        <dbReference type="ARBA" id="ARBA00012682"/>
    </source>
</evidence>
<comment type="caution">
    <text evidence="10">The sequence shown here is derived from an EMBL/GenBank/DDBJ whole genome shotgun (WGS) entry which is preliminary data.</text>
</comment>
<sequence>MNMKKLNAALLLLALIFAACATPAAESNEKEKEKPLKEYTGEPVEHVFPDLPYAFDALEPYIDAKTMEIHYDRHHRAYYNNFINAIKGTELENASLEFIFSQMSKLSATIRNNGGGLYNHNLFWEVMAPGGQGEPSEELKNAINRTFGTMDAFKEKFNNAALTQFGSGWSWLLVKEDGSLAVSGTANQDNPLMDTEKVRGTPILGLDVWEHAYYLKYQNRRGDYVQNFWNVVNWDEVNRRYSKAKK</sequence>
<feature type="signal peptide" evidence="7">
    <location>
        <begin position="1"/>
        <end position="21"/>
    </location>
</feature>
<organism evidence="10 11">
    <name type="scientific">Natronoflexus pectinivorans</name>
    <dbReference type="NCBI Taxonomy" id="682526"/>
    <lineage>
        <taxon>Bacteria</taxon>
        <taxon>Pseudomonadati</taxon>
        <taxon>Bacteroidota</taxon>
        <taxon>Bacteroidia</taxon>
        <taxon>Marinilabiliales</taxon>
        <taxon>Marinilabiliaceae</taxon>
        <taxon>Natronoflexus</taxon>
    </lineage>
</organism>
<dbReference type="PROSITE" id="PS00088">
    <property type="entry name" value="SOD_MN"/>
    <property type="match status" value="1"/>
</dbReference>
<dbReference type="EMBL" id="SLWK01000013">
    <property type="protein sequence ID" value="TCO06119.1"/>
    <property type="molecule type" value="Genomic_DNA"/>
</dbReference>
<dbReference type="SUPFAM" id="SSF46609">
    <property type="entry name" value="Fe,Mn superoxide dismutase (SOD), N-terminal domain"/>
    <property type="match status" value="1"/>
</dbReference>
<evidence type="ECO:0000256" key="3">
    <source>
        <dbReference type="ARBA" id="ARBA00022723"/>
    </source>
</evidence>
<dbReference type="InterPro" id="IPR036314">
    <property type="entry name" value="SOD_C_sf"/>
</dbReference>
<evidence type="ECO:0000256" key="4">
    <source>
        <dbReference type="ARBA" id="ARBA00023002"/>
    </source>
</evidence>
<feature type="binding site" evidence="5">
    <location>
        <position position="120"/>
    </location>
    <ligand>
        <name>Mn(2+)</name>
        <dbReference type="ChEBI" id="CHEBI:29035"/>
    </ligand>
</feature>
<feature type="binding site" evidence="5">
    <location>
        <position position="70"/>
    </location>
    <ligand>
        <name>Mn(2+)</name>
        <dbReference type="ChEBI" id="CHEBI:29035"/>
    </ligand>
</feature>
<feature type="chain" id="PRO_5020957445" description="Superoxide dismutase" evidence="7">
    <location>
        <begin position="22"/>
        <end position="246"/>
    </location>
</feature>
<comment type="similarity">
    <text evidence="1 6">Belongs to the iron/manganese superoxide dismutase family.</text>
</comment>
<evidence type="ECO:0000256" key="6">
    <source>
        <dbReference type="RuleBase" id="RU000414"/>
    </source>
</evidence>
<dbReference type="Gene3D" id="3.55.40.20">
    <property type="entry name" value="Iron/manganese superoxide dismutase, C-terminal domain"/>
    <property type="match status" value="1"/>
</dbReference>
<dbReference type="GO" id="GO:0004784">
    <property type="term" value="F:superoxide dismutase activity"/>
    <property type="evidence" value="ECO:0007669"/>
    <property type="project" value="UniProtKB-EC"/>
</dbReference>
<dbReference type="SUPFAM" id="SSF54719">
    <property type="entry name" value="Fe,Mn superoxide dismutase (SOD), C-terminal domain"/>
    <property type="match status" value="1"/>
</dbReference>
<dbReference type="AlphaFoldDB" id="A0A4R2GFP5"/>
<dbReference type="InterPro" id="IPR001189">
    <property type="entry name" value="Mn/Fe_SOD"/>
</dbReference>
<dbReference type="GO" id="GO:0005737">
    <property type="term" value="C:cytoplasm"/>
    <property type="evidence" value="ECO:0007669"/>
    <property type="project" value="TreeGrafter"/>
</dbReference>
<feature type="binding site" evidence="5">
    <location>
        <position position="207"/>
    </location>
    <ligand>
        <name>Mn(2+)</name>
        <dbReference type="ChEBI" id="CHEBI:29035"/>
    </ligand>
</feature>
<proteinExistence type="inferred from homology"/>
<dbReference type="Pfam" id="PF02777">
    <property type="entry name" value="Sod_Fe_C"/>
    <property type="match status" value="1"/>
</dbReference>
<dbReference type="FunFam" id="3.55.40.20:FF:000001">
    <property type="entry name" value="Superoxide dismutase"/>
    <property type="match status" value="1"/>
</dbReference>
<evidence type="ECO:0000256" key="1">
    <source>
        <dbReference type="ARBA" id="ARBA00008714"/>
    </source>
</evidence>
<feature type="domain" description="Manganese/iron superoxide dismutase C-terminal" evidence="9">
    <location>
        <begin position="135"/>
        <end position="240"/>
    </location>
</feature>
<dbReference type="InterPro" id="IPR036324">
    <property type="entry name" value="Mn/Fe_SOD_N_sf"/>
</dbReference>
<dbReference type="PRINTS" id="PR01703">
    <property type="entry name" value="MNSODISMTASE"/>
</dbReference>
<dbReference type="Proteomes" id="UP000295221">
    <property type="component" value="Unassembled WGS sequence"/>
</dbReference>
<evidence type="ECO:0000313" key="11">
    <source>
        <dbReference type="Proteomes" id="UP000295221"/>
    </source>
</evidence>
<dbReference type="PANTHER" id="PTHR43595">
    <property type="entry name" value="37S RIBOSOMAL PROTEIN S26, MITOCHONDRIAL"/>
    <property type="match status" value="1"/>
</dbReference>
<evidence type="ECO:0000256" key="7">
    <source>
        <dbReference type="SAM" id="SignalP"/>
    </source>
</evidence>
<comment type="function">
    <text evidence="6">Destroys radicals which are normally produced within the cells and which are toxic to biological systems.</text>
</comment>
<dbReference type="Gene3D" id="1.10.287.990">
    <property type="entry name" value="Fe,Mn superoxide dismutase (SOD) domain"/>
    <property type="match status" value="1"/>
</dbReference>
<evidence type="ECO:0000259" key="9">
    <source>
        <dbReference type="Pfam" id="PF02777"/>
    </source>
</evidence>
<feature type="binding site" evidence="5">
    <location>
        <position position="211"/>
    </location>
    <ligand>
        <name>Mn(2+)</name>
        <dbReference type="ChEBI" id="CHEBI:29035"/>
    </ligand>
</feature>
<feature type="domain" description="Manganese/iron superoxide dismutase N-terminal" evidence="8">
    <location>
        <begin position="46"/>
        <end position="128"/>
    </location>
</feature>
<keyword evidence="3 5" id="KW-0479">Metal-binding</keyword>
<dbReference type="Pfam" id="PF00081">
    <property type="entry name" value="Sod_Fe_N"/>
    <property type="match status" value="1"/>
</dbReference>
<dbReference type="EC" id="1.15.1.1" evidence="2 6"/>
<accession>A0A4R2GFP5</accession>
<dbReference type="PROSITE" id="PS51257">
    <property type="entry name" value="PROKAR_LIPOPROTEIN"/>
    <property type="match status" value="1"/>
</dbReference>
<name>A0A4R2GFP5_9BACT</name>
<dbReference type="InterPro" id="IPR019832">
    <property type="entry name" value="Mn/Fe_SOD_C"/>
</dbReference>
<dbReference type="GO" id="GO:0046872">
    <property type="term" value="F:metal ion binding"/>
    <property type="evidence" value="ECO:0007669"/>
    <property type="project" value="UniProtKB-KW"/>
</dbReference>
<evidence type="ECO:0000259" key="8">
    <source>
        <dbReference type="Pfam" id="PF00081"/>
    </source>
</evidence>
<gene>
    <name evidence="10" type="ORF">EV194_11334</name>
</gene>
<reference evidence="10 11" key="1">
    <citation type="submission" date="2019-03" db="EMBL/GenBank/DDBJ databases">
        <title>Genomic Encyclopedia of Type Strains, Phase IV (KMG-IV): sequencing the most valuable type-strain genomes for metagenomic binning, comparative biology and taxonomic classification.</title>
        <authorList>
            <person name="Goeker M."/>
        </authorList>
    </citation>
    <scope>NUCLEOTIDE SEQUENCE [LARGE SCALE GENOMIC DNA]</scope>
    <source>
        <strain evidence="10 11">DSM 24179</strain>
    </source>
</reference>
<keyword evidence="11" id="KW-1185">Reference proteome</keyword>
<keyword evidence="4 6" id="KW-0560">Oxidoreductase</keyword>
<dbReference type="PANTHER" id="PTHR43595:SF2">
    <property type="entry name" value="SMALL RIBOSOMAL SUBUNIT PROTEIN MS42"/>
    <property type="match status" value="1"/>
</dbReference>
<keyword evidence="7" id="KW-0732">Signal</keyword>
<evidence type="ECO:0000256" key="5">
    <source>
        <dbReference type="PIRSR" id="PIRSR000349-1"/>
    </source>
</evidence>
<dbReference type="InterPro" id="IPR019831">
    <property type="entry name" value="Mn/Fe_SOD_N"/>
</dbReference>
<evidence type="ECO:0000313" key="10">
    <source>
        <dbReference type="EMBL" id="TCO06119.1"/>
    </source>
</evidence>